<evidence type="ECO:0000256" key="10">
    <source>
        <dbReference type="ARBA" id="ARBA00023237"/>
    </source>
</evidence>
<dbReference type="CDD" id="cd00342">
    <property type="entry name" value="gram_neg_porins"/>
    <property type="match status" value="1"/>
</dbReference>
<dbReference type="GO" id="GO:0015288">
    <property type="term" value="F:porin activity"/>
    <property type="evidence" value="ECO:0007669"/>
    <property type="project" value="UniProtKB-KW"/>
</dbReference>
<dbReference type="PANTHER" id="PTHR34501:SF9">
    <property type="entry name" value="MAJOR OUTER MEMBRANE PROTEIN P.IA"/>
    <property type="match status" value="1"/>
</dbReference>
<gene>
    <name evidence="13" type="ORF">B5M06_03805</name>
</gene>
<keyword evidence="9 11" id="KW-0472">Membrane</keyword>
<evidence type="ECO:0000256" key="9">
    <source>
        <dbReference type="ARBA" id="ARBA00023136"/>
    </source>
</evidence>
<sequence>MDGRCKPAFPKEAQKASLSAGFFTSGTFTAKGKPAWFSCQRIYSNACAFLECFLHPYLFIGFKSRRQKMQKTILGAAIAAICGFGTSAAMAQQASTSKVELWGIADAAIRHTNNEGADKGSLTKMIGGGMSQSRWGINVEEDLGGGTKALVHLEHRFNLDTGEKDATAPFFQLSYIGLQGPYGRLTMGRQWNVLFDVVSSTYASFPYSPYMDAYKPELGMAAGARTSNSLKYLLATPDRRWVGALQYSFHEGNQNTSAVENTLAAAAPGLINSQLPPGAPSVTGATTLGQIASAIGPQNLAALMSGVKSTINNADPNSPLGQAVAPSLSPIATSSLKTFGGFLRYSQDGISVGGGYLRTHLPAGTKLDAWTLGGSYRKDKLYVNLGYGANKIKNRETFNQTANSTISDIAKFEARRLVDQTIINGFWQGQTNGGFLAGDSDKRTMYKLGFGYQITPQINAGIHYYHAKQKGSASGNYNGKADFVVALANYAFSKRTDAYFGVDHTKVRGGEDMYLDRTSKARSRTGITAGLRHRF</sequence>
<evidence type="ECO:0000256" key="4">
    <source>
        <dbReference type="ARBA" id="ARBA00022452"/>
    </source>
</evidence>
<keyword evidence="3" id="KW-0813">Transport</keyword>
<keyword evidence="7" id="KW-0406">Ion transport</keyword>
<evidence type="ECO:0000256" key="11">
    <source>
        <dbReference type="SAM" id="Phobius"/>
    </source>
</evidence>
<proteinExistence type="predicted"/>
<dbReference type="AlphaFoldDB" id="A0A1V0BCH8"/>
<evidence type="ECO:0000256" key="1">
    <source>
        <dbReference type="ARBA" id="ARBA00004571"/>
    </source>
</evidence>
<accession>A0A1V0BCH8</accession>
<evidence type="ECO:0000313" key="14">
    <source>
        <dbReference type="Proteomes" id="UP000242792"/>
    </source>
</evidence>
<dbReference type="OrthoDB" id="6975458at2"/>
<keyword evidence="5 11" id="KW-0812">Transmembrane</keyword>
<evidence type="ECO:0000256" key="2">
    <source>
        <dbReference type="ARBA" id="ARBA00011233"/>
    </source>
</evidence>
<dbReference type="GO" id="GO:0009279">
    <property type="term" value="C:cell outer membrane"/>
    <property type="evidence" value="ECO:0007669"/>
    <property type="project" value="UniProtKB-SubCell"/>
</dbReference>
<keyword evidence="10" id="KW-0998">Cell outer membrane</keyword>
<evidence type="ECO:0000256" key="5">
    <source>
        <dbReference type="ARBA" id="ARBA00022692"/>
    </source>
</evidence>
<dbReference type="SUPFAM" id="SSF56935">
    <property type="entry name" value="Porins"/>
    <property type="match status" value="1"/>
</dbReference>
<dbReference type="GO" id="GO:0006811">
    <property type="term" value="P:monoatomic ion transport"/>
    <property type="evidence" value="ECO:0007669"/>
    <property type="project" value="UniProtKB-KW"/>
</dbReference>
<dbReference type="Proteomes" id="UP000242792">
    <property type="component" value="Chromosome"/>
</dbReference>
<dbReference type="InterPro" id="IPR050298">
    <property type="entry name" value="Gram-neg_bact_OMP"/>
</dbReference>
<organism evidence="13 14">
    <name type="scientific">Comamonas kerstersii</name>
    <dbReference type="NCBI Taxonomy" id="225992"/>
    <lineage>
        <taxon>Bacteria</taxon>
        <taxon>Pseudomonadati</taxon>
        <taxon>Pseudomonadota</taxon>
        <taxon>Betaproteobacteria</taxon>
        <taxon>Burkholderiales</taxon>
        <taxon>Comamonadaceae</taxon>
        <taxon>Comamonas</taxon>
    </lineage>
</organism>
<evidence type="ECO:0000256" key="7">
    <source>
        <dbReference type="ARBA" id="ARBA00023065"/>
    </source>
</evidence>
<dbReference type="InterPro" id="IPR023614">
    <property type="entry name" value="Porin_dom_sf"/>
</dbReference>
<keyword evidence="4" id="KW-1134">Transmembrane beta strand</keyword>
<dbReference type="EMBL" id="CP020121">
    <property type="protein sequence ID" value="AQZ97524.1"/>
    <property type="molecule type" value="Genomic_DNA"/>
</dbReference>
<feature type="transmembrane region" description="Helical" evidence="11">
    <location>
        <begin position="72"/>
        <end position="91"/>
    </location>
</feature>
<keyword evidence="11" id="KW-1133">Transmembrane helix</keyword>
<comment type="subunit">
    <text evidence="2">Homotrimer.</text>
</comment>
<keyword evidence="6" id="KW-0732">Signal</keyword>
<dbReference type="Pfam" id="PF13609">
    <property type="entry name" value="Porin_4"/>
    <property type="match status" value="1"/>
</dbReference>
<dbReference type="InterPro" id="IPR033900">
    <property type="entry name" value="Gram_neg_porin_domain"/>
</dbReference>
<reference evidence="13 14" key="1">
    <citation type="submission" date="2017-03" db="EMBL/GenBank/DDBJ databases">
        <title>Rapid Whole Genome Sequencing of Comamonas kerstersii Causing Continuous ambulatory Peritoneal Dialysis-Associated Peritonitis.</title>
        <authorList>
            <person name="Zheng B."/>
        </authorList>
    </citation>
    <scope>NUCLEOTIDE SEQUENCE [LARGE SCALE GENOMIC DNA]</scope>
    <source>
        <strain evidence="13 14">8943</strain>
    </source>
</reference>
<evidence type="ECO:0000256" key="6">
    <source>
        <dbReference type="ARBA" id="ARBA00022729"/>
    </source>
</evidence>
<name>A0A1V0BCH8_9BURK</name>
<dbReference type="KEGG" id="cke:B5M06_03805"/>
<dbReference type="Gene3D" id="2.40.160.10">
    <property type="entry name" value="Porin"/>
    <property type="match status" value="1"/>
</dbReference>
<feature type="domain" description="Porin" evidence="12">
    <location>
        <begin position="77"/>
        <end position="509"/>
    </location>
</feature>
<dbReference type="GO" id="GO:0046930">
    <property type="term" value="C:pore complex"/>
    <property type="evidence" value="ECO:0007669"/>
    <property type="project" value="UniProtKB-KW"/>
</dbReference>
<evidence type="ECO:0000256" key="3">
    <source>
        <dbReference type="ARBA" id="ARBA00022448"/>
    </source>
</evidence>
<dbReference type="PANTHER" id="PTHR34501">
    <property type="entry name" value="PROTEIN YDDL-RELATED"/>
    <property type="match status" value="1"/>
</dbReference>
<evidence type="ECO:0000259" key="12">
    <source>
        <dbReference type="Pfam" id="PF13609"/>
    </source>
</evidence>
<keyword evidence="8" id="KW-0626">Porin</keyword>
<evidence type="ECO:0000256" key="8">
    <source>
        <dbReference type="ARBA" id="ARBA00023114"/>
    </source>
</evidence>
<protein>
    <recommendedName>
        <fullName evidence="12">Porin domain-containing protein</fullName>
    </recommendedName>
</protein>
<evidence type="ECO:0000313" key="13">
    <source>
        <dbReference type="EMBL" id="AQZ97524.1"/>
    </source>
</evidence>
<comment type="subcellular location">
    <subcellularLocation>
        <location evidence="1">Cell outer membrane</location>
        <topology evidence="1">Multi-pass membrane protein</topology>
    </subcellularLocation>
</comment>